<dbReference type="EMBL" id="JAGFNK010000203">
    <property type="protein sequence ID" value="KAI9459029.1"/>
    <property type="molecule type" value="Genomic_DNA"/>
</dbReference>
<keyword evidence="2" id="KW-1185">Reference proteome</keyword>
<proteinExistence type="predicted"/>
<evidence type="ECO:0000313" key="1">
    <source>
        <dbReference type="EMBL" id="KAI9459029.1"/>
    </source>
</evidence>
<accession>A0ACC0U2Q7</accession>
<evidence type="ECO:0000313" key="2">
    <source>
        <dbReference type="Proteomes" id="UP001207468"/>
    </source>
</evidence>
<organism evidence="1 2">
    <name type="scientific">Russula earlei</name>
    <dbReference type="NCBI Taxonomy" id="71964"/>
    <lineage>
        <taxon>Eukaryota</taxon>
        <taxon>Fungi</taxon>
        <taxon>Dikarya</taxon>
        <taxon>Basidiomycota</taxon>
        <taxon>Agaricomycotina</taxon>
        <taxon>Agaricomycetes</taxon>
        <taxon>Russulales</taxon>
        <taxon>Russulaceae</taxon>
        <taxon>Russula</taxon>
    </lineage>
</organism>
<dbReference type="Proteomes" id="UP001207468">
    <property type="component" value="Unassembled WGS sequence"/>
</dbReference>
<protein>
    <submittedName>
        <fullName evidence="1">Uncharacterized protein</fullName>
    </submittedName>
</protein>
<name>A0ACC0U2Q7_9AGAM</name>
<reference evidence="1" key="1">
    <citation type="submission" date="2021-03" db="EMBL/GenBank/DDBJ databases">
        <title>Evolutionary priming and transition to the ectomycorrhizal habit in an iconic lineage of mushroom-forming fungi: is preadaptation a requirement?</title>
        <authorList>
            <consortium name="DOE Joint Genome Institute"/>
            <person name="Looney B.P."/>
            <person name="Miyauchi S."/>
            <person name="Morin E."/>
            <person name="Drula E."/>
            <person name="Courty P.E."/>
            <person name="Chicoki N."/>
            <person name="Fauchery L."/>
            <person name="Kohler A."/>
            <person name="Kuo A."/>
            <person name="LaButti K."/>
            <person name="Pangilinan J."/>
            <person name="Lipzen A."/>
            <person name="Riley R."/>
            <person name="Andreopoulos W."/>
            <person name="He G."/>
            <person name="Johnson J."/>
            <person name="Barry K.W."/>
            <person name="Grigoriev I.V."/>
            <person name="Nagy L."/>
            <person name="Hibbett D."/>
            <person name="Henrissat B."/>
            <person name="Matheny P.B."/>
            <person name="Labbe J."/>
            <person name="Martin A.F."/>
        </authorList>
    </citation>
    <scope>NUCLEOTIDE SEQUENCE</scope>
    <source>
        <strain evidence="1">BPL698</strain>
    </source>
</reference>
<sequence>MLELGSVKTASNSSITAAVPITEKSARTLELTIADLLEYQSVIREVVILCPELLLSTARSSIHHIVASYGRPLSTLLTLLPCAHATCSPDELIETAFYASTDWTLFLDDSGLRRVHKAVRPLLLNPPAVTFPLGLDGFALPNSEARRGVCLTPFASHRPAGFLVPPFVLPSCTFSDAHSFPDLTPDSWSALGRWVSEKRPDTIGGVIISRDSVADDCFKSNYSEAQNARTGRRLSTLPIDDYHSPIFGAELSFANAGAQNVQGRFGIFFPTLDDLAAFSQVACRLVIGGHRLNVFLYTETDQDQSFISTDTCTLRYLSSSSATSASLPGFPIYPDPFDVLITVTAEDIFTVSLLLAIKDSAHAACTVIRLPGEDLIYSDWMGTLSFQEWKSWNVPRIDISIITNNRPNSLSRLARSLENARYFGDTLDLRLNMEDSADLATKQLVGSLKWRHGATFVHHRITHGGLLTAVVESWYPRSNDSYGVVLEDDVEVSPLFYAWVKLALLHYRYGNKKDKSPLLFGISLYQQKNLELHIEGRRSFNARWLFDTTDMAPPNTPYLSQIPCSWGAVYFPEHWREFHTYVACRLTDPSLSLKENIVPNVRSSRWQHSWKKYFIEMIFLRGYTMLYPNYANFSSLSTNHLEPGAHVKRLPRDVFEKKRAQFDLPLMPLPDIDASGYALETGLLDLPESGMPGWDALPVLDLHGSIVSEELIVDRGQTRRPEVFGCTDLPTQYDALSLLCL</sequence>
<gene>
    <name evidence="1" type="ORF">F5148DRAFT_983589</name>
</gene>
<comment type="caution">
    <text evidence="1">The sequence shown here is derived from an EMBL/GenBank/DDBJ whole genome shotgun (WGS) entry which is preliminary data.</text>
</comment>